<evidence type="ECO:0000256" key="7">
    <source>
        <dbReference type="ARBA" id="ARBA00022840"/>
    </source>
</evidence>
<dbReference type="GO" id="GO:0046872">
    <property type="term" value="F:metal ion binding"/>
    <property type="evidence" value="ECO:0007669"/>
    <property type="project" value="UniProtKB-KW"/>
</dbReference>
<proteinExistence type="inferred from homology"/>
<evidence type="ECO:0000313" key="11">
    <source>
        <dbReference type="Proteomes" id="UP000494165"/>
    </source>
</evidence>
<comment type="cofactor">
    <cofactor evidence="1">
        <name>Mg(2+)</name>
        <dbReference type="ChEBI" id="CHEBI:18420"/>
    </cofactor>
</comment>
<keyword evidence="5" id="KW-0479">Metal-binding</keyword>
<keyword evidence="7" id="KW-0067">ATP-binding</keyword>
<keyword evidence="4" id="KW-0548">Nucleotidyltransferase</keyword>
<comment type="caution">
    <text evidence="10">The sequence shown here is derived from an EMBL/GenBank/DDBJ whole genome shotgun (WGS) entry which is preliminary data.</text>
</comment>
<evidence type="ECO:0000256" key="4">
    <source>
        <dbReference type="ARBA" id="ARBA00022695"/>
    </source>
</evidence>
<dbReference type="EMBL" id="CADEPI010000077">
    <property type="protein sequence ID" value="CAB3372861.1"/>
    <property type="molecule type" value="Genomic_DNA"/>
</dbReference>
<dbReference type="Pfam" id="PF02696">
    <property type="entry name" value="SelO"/>
    <property type="match status" value="1"/>
</dbReference>
<keyword evidence="6" id="KW-0547">Nucleotide-binding</keyword>
<dbReference type="Proteomes" id="UP000494165">
    <property type="component" value="Unassembled WGS sequence"/>
</dbReference>
<organism evidence="10 11">
    <name type="scientific">Cloeon dipterum</name>
    <dbReference type="NCBI Taxonomy" id="197152"/>
    <lineage>
        <taxon>Eukaryota</taxon>
        <taxon>Metazoa</taxon>
        <taxon>Ecdysozoa</taxon>
        <taxon>Arthropoda</taxon>
        <taxon>Hexapoda</taxon>
        <taxon>Insecta</taxon>
        <taxon>Pterygota</taxon>
        <taxon>Palaeoptera</taxon>
        <taxon>Ephemeroptera</taxon>
        <taxon>Pisciforma</taxon>
        <taxon>Baetidae</taxon>
        <taxon>Cloeon</taxon>
    </lineage>
</organism>
<evidence type="ECO:0000313" key="10">
    <source>
        <dbReference type="EMBL" id="CAB3372861.1"/>
    </source>
</evidence>
<evidence type="ECO:0000256" key="8">
    <source>
        <dbReference type="ARBA" id="ARBA00022842"/>
    </source>
</evidence>
<dbReference type="PANTHER" id="PTHR12153">
    <property type="entry name" value="SELENOPROTEIN O"/>
    <property type="match status" value="1"/>
</dbReference>
<dbReference type="AlphaFoldDB" id="A0A8S1CUE4"/>
<evidence type="ECO:0000256" key="2">
    <source>
        <dbReference type="ARBA" id="ARBA00009747"/>
    </source>
</evidence>
<keyword evidence="8" id="KW-0460">Magnesium</keyword>
<dbReference type="GO" id="GO:0005524">
    <property type="term" value="F:ATP binding"/>
    <property type="evidence" value="ECO:0007669"/>
    <property type="project" value="UniProtKB-KW"/>
</dbReference>
<evidence type="ECO:0000256" key="5">
    <source>
        <dbReference type="ARBA" id="ARBA00022723"/>
    </source>
</evidence>
<reference evidence="10 11" key="1">
    <citation type="submission" date="2020-04" db="EMBL/GenBank/DDBJ databases">
        <authorList>
            <person name="Alioto T."/>
            <person name="Alioto T."/>
            <person name="Gomez Garrido J."/>
        </authorList>
    </citation>
    <scope>NUCLEOTIDE SEQUENCE [LARGE SCALE GENOMIC DNA]</scope>
</reference>
<evidence type="ECO:0000256" key="1">
    <source>
        <dbReference type="ARBA" id="ARBA00001946"/>
    </source>
</evidence>
<evidence type="ECO:0000256" key="3">
    <source>
        <dbReference type="ARBA" id="ARBA00022679"/>
    </source>
</evidence>
<name>A0A8S1CUE4_9INSE</name>
<dbReference type="InterPro" id="IPR003846">
    <property type="entry name" value="SelO"/>
</dbReference>
<dbReference type="GO" id="GO:0016779">
    <property type="term" value="F:nucleotidyltransferase activity"/>
    <property type="evidence" value="ECO:0007669"/>
    <property type="project" value="UniProtKB-KW"/>
</dbReference>
<evidence type="ECO:0000256" key="6">
    <source>
        <dbReference type="ARBA" id="ARBA00022741"/>
    </source>
</evidence>
<protein>
    <recommendedName>
        <fullName evidence="9">Selenoprotein O</fullName>
    </recommendedName>
</protein>
<sequence>MTESHAVTPTPLEKNLQLVGTSEDALVKILDMDPSIAETAEFVQFVAGDKILPSCTPLAHRYGGHQFGVWASQLGDGRAILLGEYINKRGERWELQLKGSGLTPYSRGADGRAVLRSSIREFLAAEAMYYLGVPTSRVAALITSDVDVIRDPLYDGRPIVEKASVVLRLAPSWFRIGSLELPTKLGEVSTLRTLLQFIIKTSFLDLWSSAEGNLAKASVSFGLKVAKLSYEMWVHWQRVGFVHGVMNSDNISLLGVTIDYGPFGFMSEFNRRYVPNTSDTEARYCYQQQISALDFDLASLIREMAEGFKILRRKAEVDLKLAFLKKLGLSNEVHYDVVEQLLLIMEESKADFTATFRDLSEVDIYKIEEAEDKFWALLETKRHKHFDAFLQKYKDALQAEEVDEARRQSMMQSVNPCYVLKNWMAQEAIAEAEKGNFEQVRLIERILQKPYERQVEAEKLQFGSKVPNWEKRLMVSCSS</sequence>
<gene>
    <name evidence="10" type="ORF">CLODIP_2_CD01892</name>
</gene>
<keyword evidence="11" id="KW-1185">Reference proteome</keyword>
<accession>A0A8S1CUE4</accession>
<keyword evidence="3" id="KW-0808">Transferase</keyword>
<evidence type="ECO:0000256" key="9">
    <source>
        <dbReference type="ARBA" id="ARBA00031547"/>
    </source>
</evidence>
<dbReference type="OrthoDB" id="10254721at2759"/>
<comment type="similarity">
    <text evidence="2">Belongs to the SELO family.</text>
</comment>
<dbReference type="PANTHER" id="PTHR12153:SF18">
    <property type="entry name" value="SELENOPROTEIN O"/>
    <property type="match status" value="1"/>
</dbReference>